<dbReference type="InterPro" id="IPR041677">
    <property type="entry name" value="DNA2/NAM7_AAA_11"/>
</dbReference>
<dbReference type="Pfam" id="PF13087">
    <property type="entry name" value="AAA_12"/>
    <property type="match status" value="1"/>
</dbReference>
<dbReference type="PANTHER" id="PTHR10887:SF495">
    <property type="entry name" value="HELICASE SENATAXIN ISOFORM X1-RELATED"/>
    <property type="match status" value="1"/>
</dbReference>
<name>E9FRF6_DAPPU</name>
<dbReference type="SUPFAM" id="SSF52540">
    <property type="entry name" value="P-loop containing nucleoside triphosphate hydrolases"/>
    <property type="match status" value="1"/>
</dbReference>
<dbReference type="GO" id="GO:0003723">
    <property type="term" value="F:RNA binding"/>
    <property type="evidence" value="ECO:0000318"/>
    <property type="project" value="GO_Central"/>
</dbReference>
<dbReference type="InterPro" id="IPR045055">
    <property type="entry name" value="DNA2/NAM7-like"/>
</dbReference>
<dbReference type="GO" id="GO:0004386">
    <property type="term" value="F:helicase activity"/>
    <property type="evidence" value="ECO:0007669"/>
    <property type="project" value="InterPro"/>
</dbReference>
<feature type="domain" description="DNA2/NAM7 helicase-like C-terminal" evidence="2">
    <location>
        <begin position="114"/>
        <end position="289"/>
    </location>
</feature>
<dbReference type="GO" id="GO:0016604">
    <property type="term" value="C:nuclear body"/>
    <property type="evidence" value="ECO:0000318"/>
    <property type="project" value="GO_Central"/>
</dbReference>
<evidence type="ECO:0000259" key="2">
    <source>
        <dbReference type="Pfam" id="PF13087"/>
    </source>
</evidence>
<dbReference type="OrthoDB" id="306218at2759"/>
<protein>
    <recommendedName>
        <fullName evidence="5">DNA2/NAM7 helicase-like C-terminal domain-containing protein</fullName>
    </recommendedName>
</protein>
<dbReference type="STRING" id="6669.E9FRF6"/>
<dbReference type="InterPro" id="IPR027417">
    <property type="entry name" value="P-loop_NTPase"/>
</dbReference>
<evidence type="ECO:0000313" key="3">
    <source>
        <dbReference type="EMBL" id="EFX90208.1"/>
    </source>
</evidence>
<dbReference type="HOGENOM" id="CLU_724147_0_0_1"/>
<dbReference type="eggNOG" id="KOG1801">
    <property type="taxonomic scope" value="Eukaryota"/>
</dbReference>
<evidence type="ECO:0000259" key="1">
    <source>
        <dbReference type="Pfam" id="PF13086"/>
    </source>
</evidence>
<accession>E9FRF6</accession>
<organism evidence="3 4">
    <name type="scientific">Daphnia pulex</name>
    <name type="common">Water flea</name>
    <dbReference type="NCBI Taxonomy" id="6669"/>
    <lineage>
        <taxon>Eukaryota</taxon>
        <taxon>Metazoa</taxon>
        <taxon>Ecdysozoa</taxon>
        <taxon>Arthropoda</taxon>
        <taxon>Crustacea</taxon>
        <taxon>Branchiopoda</taxon>
        <taxon>Diplostraca</taxon>
        <taxon>Cladocera</taxon>
        <taxon>Anomopoda</taxon>
        <taxon>Daphniidae</taxon>
        <taxon>Daphnia</taxon>
    </lineage>
</organism>
<dbReference type="Proteomes" id="UP000000305">
    <property type="component" value="Unassembled WGS sequence"/>
</dbReference>
<dbReference type="CDD" id="cd18808">
    <property type="entry name" value="SF1_C_Upf1"/>
    <property type="match status" value="1"/>
</dbReference>
<dbReference type="FunFam" id="3.40.50.300:FF:006101">
    <property type="entry name" value="Uncharacterized protein"/>
    <property type="match status" value="1"/>
</dbReference>
<dbReference type="KEGG" id="dpx:DAPPUDRAFT_94481"/>
<reference evidence="3 4" key="1">
    <citation type="journal article" date="2011" name="Science">
        <title>The ecoresponsive genome of Daphnia pulex.</title>
        <authorList>
            <person name="Colbourne J.K."/>
            <person name="Pfrender M.E."/>
            <person name="Gilbert D."/>
            <person name="Thomas W.K."/>
            <person name="Tucker A."/>
            <person name="Oakley T.H."/>
            <person name="Tokishita S."/>
            <person name="Aerts A."/>
            <person name="Arnold G.J."/>
            <person name="Basu M.K."/>
            <person name="Bauer D.J."/>
            <person name="Caceres C.E."/>
            <person name="Carmel L."/>
            <person name="Casola C."/>
            <person name="Choi J.H."/>
            <person name="Detter J.C."/>
            <person name="Dong Q."/>
            <person name="Dusheyko S."/>
            <person name="Eads B.D."/>
            <person name="Frohlich T."/>
            <person name="Geiler-Samerotte K.A."/>
            <person name="Gerlach D."/>
            <person name="Hatcher P."/>
            <person name="Jogdeo S."/>
            <person name="Krijgsveld J."/>
            <person name="Kriventseva E.V."/>
            <person name="Kultz D."/>
            <person name="Laforsch C."/>
            <person name="Lindquist E."/>
            <person name="Lopez J."/>
            <person name="Manak J.R."/>
            <person name="Muller J."/>
            <person name="Pangilinan J."/>
            <person name="Patwardhan R.P."/>
            <person name="Pitluck S."/>
            <person name="Pritham E.J."/>
            <person name="Rechtsteiner A."/>
            <person name="Rho M."/>
            <person name="Rogozin I.B."/>
            <person name="Sakarya O."/>
            <person name="Salamov A."/>
            <person name="Schaack S."/>
            <person name="Shapiro H."/>
            <person name="Shiga Y."/>
            <person name="Skalitzky C."/>
            <person name="Smith Z."/>
            <person name="Souvorov A."/>
            <person name="Sung W."/>
            <person name="Tang Z."/>
            <person name="Tsuchiya D."/>
            <person name="Tu H."/>
            <person name="Vos H."/>
            <person name="Wang M."/>
            <person name="Wolf Y.I."/>
            <person name="Yamagata H."/>
            <person name="Yamada T."/>
            <person name="Ye Y."/>
            <person name="Shaw J.R."/>
            <person name="Andrews J."/>
            <person name="Crease T.J."/>
            <person name="Tang H."/>
            <person name="Lucas S.M."/>
            <person name="Robertson H.M."/>
            <person name="Bork P."/>
            <person name="Koonin E.V."/>
            <person name="Zdobnov E.M."/>
            <person name="Grigoriev I.V."/>
            <person name="Lynch M."/>
            <person name="Boore J.L."/>
        </authorList>
    </citation>
    <scope>NUCLEOTIDE SEQUENCE [LARGE SCALE GENOMIC DNA]</scope>
</reference>
<dbReference type="Gene3D" id="3.40.50.300">
    <property type="entry name" value="P-loop containing nucleotide triphosphate hydrolases"/>
    <property type="match status" value="3"/>
</dbReference>
<dbReference type="PANTHER" id="PTHR10887">
    <property type="entry name" value="DNA2/NAM7 HELICASE FAMILY"/>
    <property type="match status" value="1"/>
</dbReference>
<proteinExistence type="predicted"/>
<sequence>MDTGNLPKNNTSLNPCQFTALQSISRTMVCTSAEEPKIALLHGPPGTGKSRVIVEIILRTMSLHHEKPASSHAKGQPRKVFISVLHTGRSIPVYRAGVAVATRFALVAKKQLFEQSLFHRLCSIRMSPDEENKGVTVLKTQYRMAKAICEWPSKYFYDGKLVTAESLIRHGPCNEYRVFNVIDGIEQLADQSFKNEKEADLVANIVRVILESPLCIIRKLNEVDASALRVEVNTVDSFQGKEKDIIIISCVRASQALQNFGGGIGFIFSKQRINVALTRPKESLIVCGHFPTLITDETWRSLINNAEGRHFAHDVSSKSASDDLRHLLMRPTPREQQRMVADLSELSGMKATWATKSENDTCYPRHWLPGGRHWLPRHWLVG</sequence>
<evidence type="ECO:0008006" key="5">
    <source>
        <dbReference type="Google" id="ProtNLM"/>
    </source>
</evidence>
<dbReference type="AlphaFoldDB" id="E9FRF6"/>
<dbReference type="InterPro" id="IPR041679">
    <property type="entry name" value="DNA2/NAM7-like_C"/>
</dbReference>
<dbReference type="Pfam" id="PF13086">
    <property type="entry name" value="AAA_11"/>
    <property type="match status" value="1"/>
</dbReference>
<dbReference type="InParanoid" id="E9FRF6"/>
<evidence type="ECO:0000313" key="4">
    <source>
        <dbReference type="Proteomes" id="UP000000305"/>
    </source>
</evidence>
<dbReference type="GO" id="GO:0006369">
    <property type="term" value="P:termination of RNA polymerase II transcription"/>
    <property type="evidence" value="ECO:0000318"/>
    <property type="project" value="GO_Central"/>
</dbReference>
<gene>
    <name evidence="3" type="ORF">DAPPUDRAFT_94481</name>
</gene>
<dbReference type="GO" id="GO:0001147">
    <property type="term" value="F:transcription termination site sequence-specific DNA binding"/>
    <property type="evidence" value="ECO:0000318"/>
    <property type="project" value="GO_Central"/>
</dbReference>
<dbReference type="PhylomeDB" id="E9FRF6"/>
<dbReference type="EMBL" id="GL732523">
    <property type="protein sequence ID" value="EFX90208.1"/>
    <property type="molecule type" value="Genomic_DNA"/>
</dbReference>
<feature type="domain" description="DNA2/NAM7 helicase helicase" evidence="1">
    <location>
        <begin position="29"/>
        <end position="68"/>
    </location>
</feature>
<keyword evidence="4" id="KW-1185">Reference proteome</keyword>
<dbReference type="InterPro" id="IPR047187">
    <property type="entry name" value="SF1_C_Upf1"/>
</dbReference>